<dbReference type="Proteomes" id="UP000641853">
    <property type="component" value="Unassembled WGS sequence"/>
</dbReference>
<name>A0A8H6QLU8_9EURO</name>
<gene>
    <name evidence="3" type="ORF">CNMCM7691_005521</name>
</gene>
<dbReference type="AlphaFoldDB" id="A0A8H6QLU8"/>
<accession>A0A8H6QLU8</accession>
<comment type="caution">
    <text evidence="3">The sequence shown here is derived from an EMBL/GenBank/DDBJ whole genome shotgun (WGS) entry which is preliminary data.</text>
</comment>
<proteinExistence type="predicted"/>
<keyword evidence="4" id="KW-1185">Reference proteome</keyword>
<dbReference type="Gene3D" id="3.30.160.60">
    <property type="entry name" value="Classic Zinc Finger"/>
    <property type="match status" value="1"/>
</dbReference>
<evidence type="ECO:0000256" key="1">
    <source>
        <dbReference type="SAM" id="MobiDB-lite"/>
    </source>
</evidence>
<evidence type="ECO:0000313" key="3">
    <source>
        <dbReference type="EMBL" id="KAF7175053.1"/>
    </source>
</evidence>
<protein>
    <recommendedName>
        <fullName evidence="2">C2H2-type domain-containing protein</fullName>
    </recommendedName>
</protein>
<dbReference type="InterPro" id="IPR013087">
    <property type="entry name" value="Znf_C2H2_type"/>
</dbReference>
<evidence type="ECO:0000259" key="2">
    <source>
        <dbReference type="PROSITE" id="PS00028"/>
    </source>
</evidence>
<evidence type="ECO:0000313" key="4">
    <source>
        <dbReference type="Proteomes" id="UP000641853"/>
    </source>
</evidence>
<feature type="compositionally biased region" description="Polar residues" evidence="1">
    <location>
        <begin position="11"/>
        <end position="21"/>
    </location>
</feature>
<dbReference type="PROSITE" id="PS00028">
    <property type="entry name" value="ZINC_FINGER_C2H2_1"/>
    <property type="match status" value="1"/>
</dbReference>
<organism evidence="3 4">
    <name type="scientific">Aspergillus felis</name>
    <dbReference type="NCBI Taxonomy" id="1287682"/>
    <lineage>
        <taxon>Eukaryota</taxon>
        <taxon>Fungi</taxon>
        <taxon>Dikarya</taxon>
        <taxon>Ascomycota</taxon>
        <taxon>Pezizomycotina</taxon>
        <taxon>Eurotiomycetes</taxon>
        <taxon>Eurotiomycetidae</taxon>
        <taxon>Eurotiales</taxon>
        <taxon>Aspergillaceae</taxon>
        <taxon>Aspergillus</taxon>
        <taxon>Aspergillus subgen. Fumigati</taxon>
    </lineage>
</organism>
<dbReference type="SMART" id="SM00355">
    <property type="entry name" value="ZnF_C2H2"/>
    <property type="match status" value="2"/>
</dbReference>
<reference evidence="3" key="1">
    <citation type="submission" date="2020-06" db="EMBL/GenBank/DDBJ databases">
        <title>Draft genome sequences of strains closely related to Aspergillus parafelis and Aspergillus hiratsukae.</title>
        <authorList>
            <person name="Dos Santos R.A.C."/>
            <person name="Rivero-Menendez O."/>
            <person name="Steenwyk J.L."/>
            <person name="Mead M.E."/>
            <person name="Goldman G.H."/>
            <person name="Alastruey-Izquierdo A."/>
            <person name="Rokas A."/>
        </authorList>
    </citation>
    <scope>NUCLEOTIDE SEQUENCE</scope>
    <source>
        <strain evidence="3">CNM-CM7691</strain>
    </source>
</reference>
<sequence>MTELPDFLASFTHTSPQNTSPEGLPDTQFDFDALLYNQSNVVSYNLSFHDNLSSLFSVAVPSESQLGGSIQPPANQMPTFGPESYTSPNAMANSMGGFSGRTDHHHSVVTAAHSSHLNGLAGGAPAHLMVEPAEGKAAVTSNETAKRIRSPVNEDGPKCEWKGCKYKRSFNRKEDLLRHVRTVHIFPGLHICPIKGCYKRCNREDNLKEHINRCHGKAASVEDKSE</sequence>
<feature type="domain" description="C2H2-type" evidence="2">
    <location>
        <begin position="192"/>
        <end position="215"/>
    </location>
</feature>
<feature type="region of interest" description="Disordered" evidence="1">
    <location>
        <begin position="1"/>
        <end position="25"/>
    </location>
</feature>
<dbReference type="EMBL" id="JACBAG010001926">
    <property type="protein sequence ID" value="KAF7175053.1"/>
    <property type="molecule type" value="Genomic_DNA"/>
</dbReference>